<proteinExistence type="predicted"/>
<dbReference type="Proteomes" id="UP000789901">
    <property type="component" value="Unassembled WGS sequence"/>
</dbReference>
<protein>
    <submittedName>
        <fullName evidence="1">13659_t:CDS:1</fullName>
    </submittedName>
</protein>
<reference evidence="1 2" key="1">
    <citation type="submission" date="2021-06" db="EMBL/GenBank/DDBJ databases">
        <authorList>
            <person name="Kallberg Y."/>
            <person name="Tangrot J."/>
            <person name="Rosling A."/>
        </authorList>
    </citation>
    <scope>NUCLEOTIDE SEQUENCE [LARGE SCALE GENOMIC DNA]</scope>
    <source>
        <strain evidence="1 2">120-4 pot B 10/14</strain>
    </source>
</reference>
<evidence type="ECO:0000313" key="2">
    <source>
        <dbReference type="Proteomes" id="UP000789901"/>
    </source>
</evidence>
<keyword evidence="2" id="KW-1185">Reference proteome</keyword>
<accession>A0ABN7XCW5</accession>
<sequence>MFSRKELKEESYFNDFEENDPIKNLFMVIHSVDCYQLVGYYMDSSIRHSDFASHLLFFLRKDIDNTLSEYKMLPKDLQSEWIEKKLNFVQEYQTRLLKMKHPLITDESIKVVLRNATFYLQDNYNLQDNLANI</sequence>
<dbReference type="EMBL" id="CAJVQB010114209">
    <property type="protein sequence ID" value="CAG8852610.1"/>
    <property type="molecule type" value="Genomic_DNA"/>
</dbReference>
<feature type="non-terminal residue" evidence="1">
    <location>
        <position position="133"/>
    </location>
</feature>
<evidence type="ECO:0000313" key="1">
    <source>
        <dbReference type="EMBL" id="CAG8852610.1"/>
    </source>
</evidence>
<name>A0ABN7XCW5_GIGMA</name>
<gene>
    <name evidence="1" type="ORF">GMARGA_LOCUS41431</name>
</gene>
<organism evidence="1 2">
    <name type="scientific">Gigaspora margarita</name>
    <dbReference type="NCBI Taxonomy" id="4874"/>
    <lineage>
        <taxon>Eukaryota</taxon>
        <taxon>Fungi</taxon>
        <taxon>Fungi incertae sedis</taxon>
        <taxon>Mucoromycota</taxon>
        <taxon>Glomeromycotina</taxon>
        <taxon>Glomeromycetes</taxon>
        <taxon>Diversisporales</taxon>
        <taxon>Gigasporaceae</taxon>
        <taxon>Gigaspora</taxon>
    </lineage>
</organism>
<comment type="caution">
    <text evidence="1">The sequence shown here is derived from an EMBL/GenBank/DDBJ whole genome shotgun (WGS) entry which is preliminary data.</text>
</comment>